<gene>
    <name evidence="9" type="ORF">SELMODRAFT_115084</name>
    <name evidence="10" type="ORF">SELMODRAFT_88196</name>
</gene>
<dbReference type="KEGG" id="smo:SELMODRAFT_115084"/>
<evidence type="ECO:0000256" key="5">
    <source>
        <dbReference type="ARBA" id="ARBA00022840"/>
    </source>
</evidence>
<dbReference type="Gramene" id="EFJ30928">
    <property type="protein sequence ID" value="EFJ30928"/>
    <property type="gene ID" value="SELMODRAFT_88196"/>
</dbReference>
<proteinExistence type="inferred from homology"/>
<dbReference type="EMBL" id="GL377574">
    <property type="protein sequence ID" value="EFJ30928.1"/>
    <property type="molecule type" value="Genomic_DNA"/>
</dbReference>
<name>D8R9N6_SELML</name>
<accession>D8R9N6</accession>
<dbReference type="GO" id="GO:0004672">
    <property type="term" value="F:protein kinase activity"/>
    <property type="evidence" value="ECO:0000318"/>
    <property type="project" value="GO_Central"/>
</dbReference>
<dbReference type="KEGG" id="smo:SELMODRAFT_88196"/>
<evidence type="ECO:0000313" key="11">
    <source>
        <dbReference type="Proteomes" id="UP000001514"/>
    </source>
</evidence>
<dbReference type="STRING" id="88036.D8R9N6"/>
<dbReference type="FunFam" id="3.30.200.20:FF:000081">
    <property type="entry name" value="Octicosapeptide/phox/Bem1p domain kinase superfamily protein"/>
    <property type="match status" value="1"/>
</dbReference>
<dbReference type="InterPro" id="IPR017441">
    <property type="entry name" value="Protein_kinase_ATP_BS"/>
</dbReference>
<evidence type="ECO:0000256" key="3">
    <source>
        <dbReference type="ARBA" id="ARBA00022741"/>
    </source>
</evidence>
<dbReference type="InParanoid" id="D8R9N6"/>
<dbReference type="PIRSF" id="PIRSF000654">
    <property type="entry name" value="Integrin-linked_kinase"/>
    <property type="match status" value="1"/>
</dbReference>
<evidence type="ECO:0000313" key="10">
    <source>
        <dbReference type="EMBL" id="EFJ30928.1"/>
    </source>
</evidence>
<dbReference type="Gene3D" id="1.10.510.10">
    <property type="entry name" value="Transferase(Phosphotransferase) domain 1"/>
    <property type="match status" value="1"/>
</dbReference>
<evidence type="ECO:0000256" key="1">
    <source>
        <dbReference type="ARBA" id="ARBA00022527"/>
    </source>
</evidence>
<dbReference type="PRINTS" id="PR00109">
    <property type="entry name" value="TYRKINASE"/>
</dbReference>
<dbReference type="Gene3D" id="3.30.200.20">
    <property type="entry name" value="Phosphorylase Kinase, domain 1"/>
    <property type="match status" value="1"/>
</dbReference>
<dbReference type="PROSITE" id="PS50011">
    <property type="entry name" value="PROTEIN_KINASE_DOM"/>
    <property type="match status" value="1"/>
</dbReference>
<dbReference type="PANTHER" id="PTHR23257:SF963">
    <property type="entry name" value="AT08303P"/>
    <property type="match status" value="1"/>
</dbReference>
<dbReference type="HOGENOM" id="CLU_000288_7_35_1"/>
<reference evidence="10 11" key="1">
    <citation type="journal article" date="2011" name="Science">
        <title>The Selaginella genome identifies genetic changes associated with the evolution of vascular plants.</title>
        <authorList>
            <person name="Banks J.A."/>
            <person name="Nishiyama T."/>
            <person name="Hasebe M."/>
            <person name="Bowman J.L."/>
            <person name="Gribskov M."/>
            <person name="dePamphilis C."/>
            <person name="Albert V.A."/>
            <person name="Aono N."/>
            <person name="Aoyama T."/>
            <person name="Ambrose B.A."/>
            <person name="Ashton N.W."/>
            <person name="Axtell M.J."/>
            <person name="Barker E."/>
            <person name="Barker M.S."/>
            <person name="Bennetzen J.L."/>
            <person name="Bonawitz N.D."/>
            <person name="Chapple C."/>
            <person name="Cheng C."/>
            <person name="Correa L.G."/>
            <person name="Dacre M."/>
            <person name="DeBarry J."/>
            <person name="Dreyer I."/>
            <person name="Elias M."/>
            <person name="Engstrom E.M."/>
            <person name="Estelle M."/>
            <person name="Feng L."/>
            <person name="Finet C."/>
            <person name="Floyd S.K."/>
            <person name="Frommer W.B."/>
            <person name="Fujita T."/>
            <person name="Gramzow L."/>
            <person name="Gutensohn M."/>
            <person name="Harholt J."/>
            <person name="Hattori M."/>
            <person name="Heyl A."/>
            <person name="Hirai T."/>
            <person name="Hiwatashi Y."/>
            <person name="Ishikawa M."/>
            <person name="Iwata M."/>
            <person name="Karol K.G."/>
            <person name="Koehler B."/>
            <person name="Kolukisaoglu U."/>
            <person name="Kubo M."/>
            <person name="Kurata T."/>
            <person name="Lalonde S."/>
            <person name="Li K."/>
            <person name="Li Y."/>
            <person name="Litt A."/>
            <person name="Lyons E."/>
            <person name="Manning G."/>
            <person name="Maruyama T."/>
            <person name="Michael T.P."/>
            <person name="Mikami K."/>
            <person name="Miyazaki S."/>
            <person name="Morinaga S."/>
            <person name="Murata T."/>
            <person name="Mueller-Roeber B."/>
            <person name="Nelson D.R."/>
            <person name="Obara M."/>
            <person name="Oguri Y."/>
            <person name="Olmstead R.G."/>
            <person name="Onodera N."/>
            <person name="Petersen B.L."/>
            <person name="Pils B."/>
            <person name="Prigge M."/>
            <person name="Rensing S.A."/>
            <person name="Riano-Pachon D.M."/>
            <person name="Roberts A.W."/>
            <person name="Sato Y."/>
            <person name="Scheller H.V."/>
            <person name="Schulz B."/>
            <person name="Schulz C."/>
            <person name="Shakirov E.V."/>
            <person name="Shibagaki N."/>
            <person name="Shinohara N."/>
            <person name="Shippen D.E."/>
            <person name="Soerensen I."/>
            <person name="Sotooka R."/>
            <person name="Sugimoto N."/>
            <person name="Sugita M."/>
            <person name="Sumikawa N."/>
            <person name="Tanurdzic M."/>
            <person name="Theissen G."/>
            <person name="Ulvskov P."/>
            <person name="Wakazuki S."/>
            <person name="Weng J.K."/>
            <person name="Willats W.W."/>
            <person name="Wipf D."/>
            <person name="Wolf P.G."/>
            <person name="Yang L."/>
            <person name="Zimmer A.D."/>
            <person name="Zhu Q."/>
            <person name="Mitros T."/>
            <person name="Hellsten U."/>
            <person name="Loque D."/>
            <person name="Otillar R."/>
            <person name="Salamov A."/>
            <person name="Schmutz J."/>
            <person name="Shapiro H."/>
            <person name="Lindquist E."/>
            <person name="Lucas S."/>
            <person name="Rokhsar D."/>
            <person name="Grigoriev I.V."/>
        </authorList>
    </citation>
    <scope>NUCLEOTIDE SEQUENCE [LARGE SCALE GENOMIC DNA]</scope>
</reference>
<keyword evidence="5 6" id="KW-0067">ATP-binding</keyword>
<dbReference type="OrthoDB" id="4062651at2759"/>
<dbReference type="OMA" id="WHHEPAS"/>
<dbReference type="InterPro" id="IPR001245">
    <property type="entry name" value="Ser-Thr/Tyr_kinase_cat_dom"/>
</dbReference>
<dbReference type="PROSITE" id="PS00107">
    <property type="entry name" value="PROTEIN_KINASE_ATP"/>
    <property type="match status" value="1"/>
</dbReference>
<evidence type="ECO:0000259" key="8">
    <source>
        <dbReference type="PROSITE" id="PS50011"/>
    </source>
</evidence>
<dbReference type="CDD" id="cd13999">
    <property type="entry name" value="STKc_MAP3K-like"/>
    <property type="match status" value="1"/>
</dbReference>
<evidence type="ECO:0000313" key="9">
    <source>
        <dbReference type="EMBL" id="EFJ17246.1"/>
    </source>
</evidence>
<evidence type="ECO:0000256" key="2">
    <source>
        <dbReference type="ARBA" id="ARBA00022679"/>
    </source>
</evidence>
<dbReference type="InterPro" id="IPR000719">
    <property type="entry name" value="Prot_kinase_dom"/>
</dbReference>
<keyword evidence="4" id="KW-0418">Kinase</keyword>
<dbReference type="Proteomes" id="UP000001514">
    <property type="component" value="Unassembled WGS sequence"/>
</dbReference>
<dbReference type="Gramene" id="EFJ17246">
    <property type="protein sequence ID" value="EFJ17246"/>
    <property type="gene ID" value="SELMODRAFT_115084"/>
</dbReference>
<feature type="non-terminal residue" evidence="10">
    <location>
        <position position="1"/>
    </location>
</feature>
<dbReference type="GO" id="GO:0005737">
    <property type="term" value="C:cytoplasm"/>
    <property type="evidence" value="ECO:0000318"/>
    <property type="project" value="GO_Central"/>
</dbReference>
<dbReference type="AlphaFoldDB" id="D8R9N6"/>
<dbReference type="InterPro" id="IPR011009">
    <property type="entry name" value="Kinase-like_dom_sf"/>
</dbReference>
<dbReference type="SMART" id="SM00220">
    <property type="entry name" value="S_TKc"/>
    <property type="match status" value="1"/>
</dbReference>
<protein>
    <recommendedName>
        <fullName evidence="8">Protein kinase domain-containing protein</fullName>
    </recommendedName>
</protein>
<dbReference type="eggNOG" id="KOG0192">
    <property type="taxonomic scope" value="Eukaryota"/>
</dbReference>
<organism evidence="11">
    <name type="scientific">Selaginella moellendorffii</name>
    <name type="common">Spikemoss</name>
    <dbReference type="NCBI Taxonomy" id="88036"/>
    <lineage>
        <taxon>Eukaryota</taxon>
        <taxon>Viridiplantae</taxon>
        <taxon>Streptophyta</taxon>
        <taxon>Embryophyta</taxon>
        <taxon>Tracheophyta</taxon>
        <taxon>Lycopodiopsida</taxon>
        <taxon>Selaginellales</taxon>
        <taxon>Selaginellaceae</taxon>
        <taxon>Selaginella</taxon>
    </lineage>
</organism>
<keyword evidence="2" id="KW-0808">Transferase</keyword>
<dbReference type="EMBL" id="GL377615">
    <property type="protein sequence ID" value="EFJ17246.1"/>
    <property type="molecule type" value="Genomic_DNA"/>
</dbReference>
<keyword evidence="11" id="KW-1185">Reference proteome</keyword>
<dbReference type="Pfam" id="PF07714">
    <property type="entry name" value="PK_Tyr_Ser-Thr"/>
    <property type="match status" value="1"/>
</dbReference>
<dbReference type="PROSITE" id="PS00108">
    <property type="entry name" value="PROTEIN_KINASE_ST"/>
    <property type="match status" value="1"/>
</dbReference>
<dbReference type="PANTHER" id="PTHR23257">
    <property type="entry name" value="SERINE-THREONINE PROTEIN KINASE"/>
    <property type="match status" value="1"/>
</dbReference>
<dbReference type="SUPFAM" id="SSF56112">
    <property type="entry name" value="Protein kinase-like (PK-like)"/>
    <property type="match status" value="1"/>
</dbReference>
<evidence type="ECO:0000256" key="4">
    <source>
        <dbReference type="ARBA" id="ARBA00022777"/>
    </source>
</evidence>
<keyword evidence="1 7" id="KW-0723">Serine/threonine-protein kinase</keyword>
<sequence length="281" mass="31449">IIKNSDLEEIRELGSGTYGTVYHGKWRGTDVAIKRIKASCFEGRPVERDRLILDFWREAGTLSKLHHPNVVAFYGVVPDGPGGTLATVTEYMVNGSLKQVLQKKDRTIDRRKRLLIATDAAFGMEYLHGKNIVHFDLKCENLLVNMRDPHRPVCKVGDLGLSKVKRQTMVSGGVRGTLPWMAPELLSTSSCMVSERVDVFSFGIVMWELLTGEEPYANMHYGAIIGGIVSNTLRPPIPNWCEPAWRSLMERCWDADPSARPSFAEIASELRSMSSSLQPRS</sequence>
<dbReference type="InterPro" id="IPR008271">
    <property type="entry name" value="Ser/Thr_kinase_AS"/>
</dbReference>
<comment type="similarity">
    <text evidence="7">Belongs to the protein kinase superfamily.</text>
</comment>
<feature type="domain" description="Protein kinase" evidence="8">
    <location>
        <begin position="7"/>
        <end position="277"/>
    </location>
</feature>
<evidence type="ECO:0000256" key="7">
    <source>
        <dbReference type="RuleBase" id="RU000304"/>
    </source>
</evidence>
<dbReference type="FunFam" id="1.10.510.10:FF:000142">
    <property type="entry name" value="Octicosapeptide/phox/Bem1p domain kinase superfamily protein"/>
    <property type="match status" value="1"/>
</dbReference>
<dbReference type="GO" id="GO:0005524">
    <property type="term" value="F:ATP binding"/>
    <property type="evidence" value="ECO:0007669"/>
    <property type="project" value="UniProtKB-UniRule"/>
</dbReference>
<feature type="binding site" evidence="6">
    <location>
        <position position="34"/>
    </location>
    <ligand>
        <name>ATP</name>
        <dbReference type="ChEBI" id="CHEBI:30616"/>
    </ligand>
</feature>
<dbReference type="GO" id="GO:0004674">
    <property type="term" value="F:protein serine/threonine kinase activity"/>
    <property type="evidence" value="ECO:0007669"/>
    <property type="project" value="UniProtKB-KW"/>
</dbReference>
<dbReference type="InterPro" id="IPR050167">
    <property type="entry name" value="Ser_Thr_protein_kinase"/>
</dbReference>
<evidence type="ECO:0000256" key="6">
    <source>
        <dbReference type="PROSITE-ProRule" id="PRU10141"/>
    </source>
</evidence>
<keyword evidence="3 6" id="KW-0547">Nucleotide-binding</keyword>
<dbReference type="GO" id="GO:0007165">
    <property type="term" value="P:signal transduction"/>
    <property type="evidence" value="ECO:0000318"/>
    <property type="project" value="GO_Central"/>
</dbReference>